<evidence type="ECO:0000256" key="2">
    <source>
        <dbReference type="ARBA" id="ARBA00006236"/>
    </source>
</evidence>
<accession>A0A5K7YMT3</accession>
<dbReference type="PROSITE" id="PS50850">
    <property type="entry name" value="MFS"/>
    <property type="match status" value="1"/>
</dbReference>
<evidence type="ECO:0000259" key="9">
    <source>
        <dbReference type="PROSITE" id="PS50850"/>
    </source>
</evidence>
<keyword evidence="7 8" id="KW-0472">Membrane</keyword>
<feature type="transmembrane region" description="Helical" evidence="8">
    <location>
        <begin position="298"/>
        <end position="316"/>
    </location>
</feature>
<keyword evidence="6 8" id="KW-1133">Transmembrane helix</keyword>
<dbReference type="RefSeq" id="WP_231716416.1">
    <property type="nucleotide sequence ID" value="NZ_AP021874.1"/>
</dbReference>
<feature type="transmembrane region" description="Helical" evidence="8">
    <location>
        <begin position="322"/>
        <end position="339"/>
    </location>
</feature>
<evidence type="ECO:0000256" key="8">
    <source>
        <dbReference type="SAM" id="Phobius"/>
    </source>
</evidence>
<feature type="transmembrane region" description="Helical" evidence="8">
    <location>
        <begin position="98"/>
        <end position="117"/>
    </location>
</feature>
<dbReference type="InterPro" id="IPR004812">
    <property type="entry name" value="Efflux_drug-R_Bcr/CmlA"/>
</dbReference>
<comment type="similarity">
    <text evidence="2">Belongs to the major facilitator superfamily. Bcr/CmlA family.</text>
</comment>
<evidence type="ECO:0000256" key="6">
    <source>
        <dbReference type="ARBA" id="ARBA00022989"/>
    </source>
</evidence>
<dbReference type="InterPro" id="IPR020846">
    <property type="entry name" value="MFS_dom"/>
</dbReference>
<keyword evidence="4" id="KW-1003">Cell membrane</keyword>
<feature type="transmembrane region" description="Helical" evidence="8">
    <location>
        <begin position="123"/>
        <end position="144"/>
    </location>
</feature>
<dbReference type="NCBIfam" id="TIGR00710">
    <property type="entry name" value="efflux_Bcr_CflA"/>
    <property type="match status" value="1"/>
</dbReference>
<keyword evidence="11" id="KW-1185">Reference proteome</keyword>
<dbReference type="Pfam" id="PF07690">
    <property type="entry name" value="MFS_1"/>
    <property type="match status" value="1"/>
</dbReference>
<organism evidence="10 11">
    <name type="scientific">Desulfosarcina alkanivorans</name>
    <dbReference type="NCBI Taxonomy" id="571177"/>
    <lineage>
        <taxon>Bacteria</taxon>
        <taxon>Pseudomonadati</taxon>
        <taxon>Thermodesulfobacteriota</taxon>
        <taxon>Desulfobacteria</taxon>
        <taxon>Desulfobacterales</taxon>
        <taxon>Desulfosarcinaceae</taxon>
        <taxon>Desulfosarcina</taxon>
    </lineage>
</organism>
<feature type="transmembrane region" description="Helical" evidence="8">
    <location>
        <begin position="271"/>
        <end position="291"/>
    </location>
</feature>
<comment type="subcellular location">
    <subcellularLocation>
        <location evidence="1">Cell membrane</location>
        <topology evidence="1">Multi-pass membrane protein</topology>
    </subcellularLocation>
</comment>
<gene>
    <name evidence="10" type="ORF">DSCA_15940</name>
</gene>
<sequence>MTGPLFPARLEDYWLKKQGSMKTEQTINKKRLLLLMALLAAFPPLSTDMYLPAIPLLQQAWQQPLSTVNLTLVGFFISYCVFLLFYGPLSDRFGRRPLLLAGIGIFILGSLLCALSASVGSLIAFRVLQAAGAASASALSLAISKDAYDVHERERILAHIGVIMALAPMLAPVFGGWILTWFSWRWIFVIQAAIGAAGWIGVWRMPETLKTPSAAGTMQAMGLYLQLLRNRRYVGVALMMSMVVLPHFAFIGGSADIYITRLGLSEQVFGYFFALNAAAMMTGALACTRLLDRVGSRGLLTAGFAGILIGGIGMIMRWIPGPWGLALPMAIISFSFGLSRPPSNNLVLEQVDRHAGTASSLLIFIYFMLGAFAMWLISLDWADKIHTIGVLGAVCGGVLLGIWIFLPRRKQSANPTLPE</sequence>
<keyword evidence="5 8" id="KW-0812">Transmembrane</keyword>
<dbReference type="InterPro" id="IPR011701">
    <property type="entry name" value="MFS"/>
</dbReference>
<dbReference type="Gene3D" id="1.20.1720.10">
    <property type="entry name" value="Multidrug resistance protein D"/>
    <property type="match status" value="1"/>
</dbReference>
<dbReference type="AlphaFoldDB" id="A0A5K7YMT3"/>
<dbReference type="GO" id="GO:1990961">
    <property type="term" value="P:xenobiotic detoxification by transmembrane export across the plasma membrane"/>
    <property type="evidence" value="ECO:0007669"/>
    <property type="project" value="InterPro"/>
</dbReference>
<feature type="transmembrane region" description="Helical" evidence="8">
    <location>
        <begin position="32"/>
        <end position="53"/>
    </location>
</feature>
<evidence type="ECO:0000313" key="10">
    <source>
        <dbReference type="EMBL" id="BBO67664.1"/>
    </source>
</evidence>
<dbReference type="PANTHER" id="PTHR42718:SF46">
    <property type="entry name" value="BLR6921 PROTEIN"/>
    <property type="match status" value="1"/>
</dbReference>
<feature type="domain" description="Major facilitator superfamily (MFS) profile" evidence="9">
    <location>
        <begin position="32"/>
        <end position="410"/>
    </location>
</feature>
<feature type="transmembrane region" description="Helical" evidence="8">
    <location>
        <begin position="65"/>
        <end position="86"/>
    </location>
</feature>
<dbReference type="PANTHER" id="PTHR42718">
    <property type="entry name" value="MAJOR FACILITATOR SUPERFAMILY MULTIDRUG TRANSPORTER MFSC"/>
    <property type="match status" value="1"/>
</dbReference>
<evidence type="ECO:0000256" key="4">
    <source>
        <dbReference type="ARBA" id="ARBA00022475"/>
    </source>
</evidence>
<dbReference type="Proteomes" id="UP000427906">
    <property type="component" value="Chromosome"/>
</dbReference>
<feature type="transmembrane region" description="Helical" evidence="8">
    <location>
        <begin position="156"/>
        <end position="178"/>
    </location>
</feature>
<evidence type="ECO:0000256" key="5">
    <source>
        <dbReference type="ARBA" id="ARBA00022692"/>
    </source>
</evidence>
<reference evidence="10 11" key="1">
    <citation type="submission" date="2019-11" db="EMBL/GenBank/DDBJ databases">
        <title>Comparative genomics of hydrocarbon-degrading Desulfosarcina strains.</title>
        <authorList>
            <person name="Watanabe M."/>
            <person name="Kojima H."/>
            <person name="Fukui M."/>
        </authorList>
    </citation>
    <scope>NUCLEOTIDE SEQUENCE [LARGE SCALE GENOMIC DNA]</scope>
    <source>
        <strain evidence="10 11">PL12</strain>
    </source>
</reference>
<feature type="transmembrane region" description="Helical" evidence="8">
    <location>
        <begin position="184"/>
        <end position="203"/>
    </location>
</feature>
<feature type="transmembrane region" description="Helical" evidence="8">
    <location>
        <begin position="360"/>
        <end position="379"/>
    </location>
</feature>
<dbReference type="KEGG" id="dalk:DSCA_15940"/>
<dbReference type="SUPFAM" id="SSF103473">
    <property type="entry name" value="MFS general substrate transporter"/>
    <property type="match status" value="1"/>
</dbReference>
<feature type="transmembrane region" description="Helical" evidence="8">
    <location>
        <begin position="385"/>
        <end position="406"/>
    </location>
</feature>
<protein>
    <submittedName>
        <fullName evidence="10">Bcr/CflA family drug resistance efflux transporter</fullName>
    </submittedName>
</protein>
<keyword evidence="3" id="KW-0813">Transport</keyword>
<evidence type="ECO:0000256" key="7">
    <source>
        <dbReference type="ARBA" id="ARBA00023136"/>
    </source>
</evidence>
<evidence type="ECO:0000256" key="1">
    <source>
        <dbReference type="ARBA" id="ARBA00004651"/>
    </source>
</evidence>
<dbReference type="GO" id="GO:0042910">
    <property type="term" value="F:xenobiotic transmembrane transporter activity"/>
    <property type="evidence" value="ECO:0007669"/>
    <property type="project" value="InterPro"/>
</dbReference>
<name>A0A5K7YMT3_9BACT</name>
<dbReference type="InterPro" id="IPR036259">
    <property type="entry name" value="MFS_trans_sf"/>
</dbReference>
<dbReference type="EMBL" id="AP021874">
    <property type="protein sequence ID" value="BBO67664.1"/>
    <property type="molecule type" value="Genomic_DNA"/>
</dbReference>
<evidence type="ECO:0000256" key="3">
    <source>
        <dbReference type="ARBA" id="ARBA00022448"/>
    </source>
</evidence>
<evidence type="ECO:0000313" key="11">
    <source>
        <dbReference type="Proteomes" id="UP000427906"/>
    </source>
</evidence>
<proteinExistence type="inferred from homology"/>
<dbReference type="GO" id="GO:0005886">
    <property type="term" value="C:plasma membrane"/>
    <property type="evidence" value="ECO:0007669"/>
    <property type="project" value="UniProtKB-SubCell"/>
</dbReference>
<dbReference type="CDD" id="cd17320">
    <property type="entry name" value="MFS_MdfA_MDR_like"/>
    <property type="match status" value="1"/>
</dbReference>
<feature type="transmembrane region" description="Helical" evidence="8">
    <location>
        <begin position="233"/>
        <end position="251"/>
    </location>
</feature>